<comment type="caution">
    <text evidence="2">The sequence shown here is derived from an EMBL/GenBank/DDBJ whole genome shotgun (WGS) entry which is preliminary data.</text>
</comment>
<evidence type="ECO:0000313" key="2">
    <source>
        <dbReference type="EMBL" id="EPS44475.1"/>
    </source>
</evidence>
<dbReference type="OrthoDB" id="5395390at2759"/>
<organism evidence="2 3">
    <name type="scientific">Dactylellina haptotyla (strain CBS 200.50)</name>
    <name type="common">Nematode-trapping fungus</name>
    <name type="synonym">Monacrosporium haptotylum</name>
    <dbReference type="NCBI Taxonomy" id="1284197"/>
    <lineage>
        <taxon>Eukaryota</taxon>
        <taxon>Fungi</taxon>
        <taxon>Dikarya</taxon>
        <taxon>Ascomycota</taxon>
        <taxon>Pezizomycotina</taxon>
        <taxon>Orbiliomycetes</taxon>
        <taxon>Orbiliales</taxon>
        <taxon>Orbiliaceae</taxon>
        <taxon>Dactylellina</taxon>
    </lineage>
</organism>
<accession>S8ANF0</accession>
<proteinExistence type="predicted"/>
<reference evidence="2 3" key="1">
    <citation type="journal article" date="2013" name="PLoS Genet.">
        <title>Genomic mechanisms accounting for the adaptation to parasitism in nematode-trapping fungi.</title>
        <authorList>
            <person name="Meerupati T."/>
            <person name="Andersson K.M."/>
            <person name="Friman E."/>
            <person name="Kumar D."/>
            <person name="Tunlid A."/>
            <person name="Ahren D."/>
        </authorList>
    </citation>
    <scope>NUCLEOTIDE SEQUENCE [LARGE SCALE GENOMIC DNA]</scope>
    <source>
        <strain evidence="2 3">CBS 200.50</strain>
    </source>
</reference>
<name>S8ANF0_DACHA</name>
<feature type="compositionally biased region" description="Acidic residues" evidence="1">
    <location>
        <begin position="585"/>
        <end position="613"/>
    </location>
</feature>
<dbReference type="EMBL" id="AQGS01000045">
    <property type="protein sequence ID" value="EPS44475.1"/>
    <property type="molecule type" value="Genomic_DNA"/>
</dbReference>
<evidence type="ECO:0000256" key="1">
    <source>
        <dbReference type="SAM" id="MobiDB-lite"/>
    </source>
</evidence>
<sequence>MSTRSRRGAAGKSSAASSSSAVTSYSTPRQSKYPPWTQLPYLILLEVFRYAAAENHGNSRAVDHAWLYKTAFTCKAFFEPAINLLYGFPPTTPVARLRKLIETVVANPNLGEKVRVLESTGAEILDSRLVKSEIENFVRLTPNVREICISTESQNVEYPAAHIPGYMMLFPGKRLDIPPALLVTLEEMKVQLRNWTWDARLCTAISSHFDPRHEIQGGQQKKKTRGKGFGWLDAIHKDFEAFKTLRSLTLSNFDTVDALNIDESTGQVQIDIATLAGAIGRLKYLRNITIKQCSFVSEHFMSQIAGVHHLKKLVLDGLRNVHAGDLKKFLQVGGKDLEELEVLRCPDVMLGFLSELDTVAPKLRRLFFEDVPGMLDDEQLSVLDIPMPHWPATLESLVMRSLGNWKAVDCEAFLRSLVNTAREAGFMALREIDIWCILPELGWRDRATSRRYWGDEFAMAFLDRRGSAWNEFLQKKKSEGQKIKVELHETAGLCQKVLFRLDDSRPTGNQLNEDDFLDLSSSSKPAKRTSKKTSTAGPSKTKGKGKATTAAKIPSPKKASPTKKKRSREPQSFVVGRKRARYNSDEDEDFKVDQLAYEDEDGEDSSWSFDENE</sequence>
<dbReference type="Gene3D" id="3.80.10.10">
    <property type="entry name" value="Ribonuclease Inhibitor"/>
    <property type="match status" value="1"/>
</dbReference>
<dbReference type="HOGENOM" id="CLU_445497_0_0_1"/>
<feature type="compositionally biased region" description="Low complexity" evidence="1">
    <location>
        <begin position="532"/>
        <end position="559"/>
    </location>
</feature>
<dbReference type="eggNOG" id="ENOG502RWR6">
    <property type="taxonomic scope" value="Eukaryota"/>
</dbReference>
<keyword evidence="3" id="KW-1185">Reference proteome</keyword>
<dbReference type="STRING" id="1284197.S8ANF0"/>
<dbReference type="InterPro" id="IPR032675">
    <property type="entry name" value="LRR_dom_sf"/>
</dbReference>
<feature type="region of interest" description="Disordered" evidence="1">
    <location>
        <begin position="509"/>
        <end position="613"/>
    </location>
</feature>
<dbReference type="OMA" id="HNRHLNM"/>
<feature type="region of interest" description="Disordered" evidence="1">
    <location>
        <begin position="1"/>
        <end position="32"/>
    </location>
</feature>
<dbReference type="SUPFAM" id="SSF52047">
    <property type="entry name" value="RNI-like"/>
    <property type="match status" value="1"/>
</dbReference>
<gene>
    <name evidence="2" type="ORF">H072_1509</name>
</gene>
<protein>
    <recommendedName>
        <fullName evidence="4">F-box domain-containing protein</fullName>
    </recommendedName>
</protein>
<reference evidence="3" key="2">
    <citation type="submission" date="2013-04" db="EMBL/GenBank/DDBJ databases">
        <title>Genomic mechanisms accounting for the adaptation to parasitism in nematode-trapping fungi.</title>
        <authorList>
            <person name="Ahren D.G."/>
        </authorList>
    </citation>
    <scope>NUCLEOTIDE SEQUENCE [LARGE SCALE GENOMIC DNA]</scope>
    <source>
        <strain evidence="3">CBS 200.50</strain>
    </source>
</reference>
<dbReference type="AlphaFoldDB" id="S8ANF0"/>
<dbReference type="Proteomes" id="UP000015100">
    <property type="component" value="Unassembled WGS sequence"/>
</dbReference>
<feature type="compositionally biased region" description="Low complexity" evidence="1">
    <location>
        <begin position="10"/>
        <end position="27"/>
    </location>
</feature>
<evidence type="ECO:0000313" key="3">
    <source>
        <dbReference type="Proteomes" id="UP000015100"/>
    </source>
</evidence>
<evidence type="ECO:0008006" key="4">
    <source>
        <dbReference type="Google" id="ProtNLM"/>
    </source>
</evidence>